<accession>A0A0N4Z8T2</accession>
<feature type="transmembrane region" description="Helical" evidence="1">
    <location>
        <begin position="478"/>
        <end position="505"/>
    </location>
</feature>
<dbReference type="PROSITE" id="PS00383">
    <property type="entry name" value="TYR_PHOSPHATASE_1"/>
    <property type="match status" value="1"/>
</dbReference>
<sequence length="1158" mass="134392">MKIYWLNVFTFFVLLCPWKNKLSIASIYVQDSSENNLKDGKIAYEINTETESDVIMVRCPKNDHKYNADLTEFHFDKKSNQPIKSTLQEDQKFIWSMAKKEVTDQNFKVHCGEYKSKDNYGIEKPIPWDIKFKGKDSTNYLKKNVDRLSVSEVKSNTTEAHNKCNKSNGKIIIFAMDEKGTLTYVDKLTDEKMHTKKKYYFFLKHLISSAYEFQKPCAVALVYYDAPKFLIKEYNSKLIVSQDTIFVNHLEKGNKQEYTIELKTMSNKNFENFYSDEEISYQKMVYRDGELKVAGTDKVKTYGSTFVDGFEILQFSYSVCTKYEETRDLTENFYFGPENKNIVYKNFVNVTSATSNVNPQCSFEKYSFAYLFEIHLGNGTIKMDEFINNTNSIISFTNVGDTLSFAANVKGKLDFKCIYRTLDGYVTDYTLYYDTDMYKKETTHDGNDVLINLQPLNKNGGSGTNLKKNIFQILRDKIGLGGIILSFLLIILVIVISTVLLYIFVLKKRIKSYYFIKKKKETYPNIFAFWNEVKRKTLKAYVTMVSDPKFSPVRCNKNKSATRSVTGSVTRSVTRTSEEQIDEHTGTVFDENIVKCFKNIDQQIMAHYIEGVSLKRKYIVSDGPTLETVKHFFKMLYLENVAAVIAIISKRCNENGINSNNPYYWPDEPIVDRNLIVEPKRKSKTTFEFMVTLRPNPPKYVTIFHISDWDENCFPLSIKDMVDVYKIADGFACDRTVLIHNTQVPDSRTFIFLYLGCILERMIRDVNIDNPLLVIKEIREKCVGGALNENEFAFIVSLLVKEFFARDCLFDKEAQRLNFNVSMDTLLYETKIDETTNNRLYLPIVKFLEAANVDKVQEILERFVTIQRFVNETIEKKCTRFIAVRKNQKLNKIRHPSVYCLDKTSICIRGASMSDPASFFHANEMVYEIKDNIKRKFIMCMAPLPSTFEDMYDMLVRCNVGIIVILASSQELHGGAPKWHHYLPLDNKPLETPNFSIVRTGGKLTDRNNISETYYTISTKTDQKVTSNFKVFHYDSWPDKSAPIKTFDILELYTRVLNDENALRHIVVHCTTGIGRTGTFVLMFHMLDTIQTHGWFNPLKSLDFVRKHRYLAVQTQHQFCFAISSVLNYFREELVKIDEMAVTKFEALIKDALHLTFD</sequence>
<dbReference type="PANTHER" id="PTHR46163">
    <property type="entry name" value="TYROSINE-PROTEIN PHOSPHATASE-RELATED"/>
    <property type="match status" value="1"/>
</dbReference>
<keyword evidence="1" id="KW-0812">Transmembrane</keyword>
<dbReference type="InterPro" id="IPR056006">
    <property type="entry name" value="DUF7584"/>
</dbReference>
<dbReference type="InterPro" id="IPR056007">
    <property type="entry name" value="DUF7585"/>
</dbReference>
<feature type="chain" id="PRO_5005891295" evidence="2">
    <location>
        <begin position="24"/>
        <end position="1158"/>
    </location>
</feature>
<keyword evidence="2" id="KW-0732">Signal</keyword>
<keyword evidence="1" id="KW-0472">Membrane</keyword>
<dbReference type="Pfam" id="PF24488">
    <property type="entry name" value="DUF7584"/>
    <property type="match status" value="1"/>
</dbReference>
<evidence type="ECO:0000313" key="6">
    <source>
        <dbReference type="WBParaSite" id="PTRK_0000371600.1"/>
    </source>
</evidence>
<evidence type="ECO:0000256" key="2">
    <source>
        <dbReference type="SAM" id="SignalP"/>
    </source>
</evidence>
<dbReference type="InterPro" id="IPR016130">
    <property type="entry name" value="Tyr_Pase_AS"/>
</dbReference>
<dbReference type="PROSITE" id="PS50055">
    <property type="entry name" value="TYR_PHOSPHATASE_PTP"/>
    <property type="match status" value="2"/>
</dbReference>
<name>A0A0N4Z8T2_PARTI</name>
<dbReference type="Gene3D" id="3.90.190.10">
    <property type="entry name" value="Protein tyrosine phosphatase superfamily"/>
    <property type="match status" value="2"/>
</dbReference>
<dbReference type="InterPro" id="IPR052782">
    <property type="entry name" value="Oocyte-zygote_transition_reg"/>
</dbReference>
<dbReference type="PRINTS" id="PR00700">
    <property type="entry name" value="PRTYPHPHTASE"/>
</dbReference>
<evidence type="ECO:0000256" key="1">
    <source>
        <dbReference type="SAM" id="Phobius"/>
    </source>
</evidence>
<dbReference type="PROSITE" id="PS50056">
    <property type="entry name" value="TYR_PHOSPHATASE_2"/>
    <property type="match status" value="1"/>
</dbReference>
<proteinExistence type="predicted"/>
<dbReference type="AlphaFoldDB" id="A0A0N4Z8T2"/>
<evidence type="ECO:0000259" key="4">
    <source>
        <dbReference type="PROSITE" id="PS50056"/>
    </source>
</evidence>
<dbReference type="SMART" id="SM00194">
    <property type="entry name" value="PTPc"/>
    <property type="match status" value="1"/>
</dbReference>
<dbReference type="CDD" id="cd00047">
    <property type="entry name" value="PTPc"/>
    <property type="match status" value="1"/>
</dbReference>
<feature type="signal peptide" evidence="2">
    <location>
        <begin position="1"/>
        <end position="23"/>
    </location>
</feature>
<organism evidence="5 6">
    <name type="scientific">Parastrongyloides trichosuri</name>
    <name type="common">Possum-specific nematode worm</name>
    <dbReference type="NCBI Taxonomy" id="131310"/>
    <lineage>
        <taxon>Eukaryota</taxon>
        <taxon>Metazoa</taxon>
        <taxon>Ecdysozoa</taxon>
        <taxon>Nematoda</taxon>
        <taxon>Chromadorea</taxon>
        <taxon>Rhabditida</taxon>
        <taxon>Tylenchina</taxon>
        <taxon>Panagrolaimomorpha</taxon>
        <taxon>Strongyloidoidea</taxon>
        <taxon>Strongyloididae</taxon>
        <taxon>Parastrongyloides</taxon>
    </lineage>
</organism>
<evidence type="ECO:0000313" key="5">
    <source>
        <dbReference type="Proteomes" id="UP000038045"/>
    </source>
</evidence>
<dbReference type="InterPro" id="IPR029021">
    <property type="entry name" value="Prot-tyrosine_phosphatase-like"/>
</dbReference>
<dbReference type="GO" id="GO:0004725">
    <property type="term" value="F:protein tyrosine phosphatase activity"/>
    <property type="evidence" value="ECO:0007669"/>
    <property type="project" value="InterPro"/>
</dbReference>
<feature type="domain" description="Tyrosine-protein phosphatase" evidence="3">
    <location>
        <begin position="859"/>
        <end position="1129"/>
    </location>
</feature>
<dbReference type="STRING" id="131310.A0A0N4Z8T2"/>
<dbReference type="InterPro" id="IPR000242">
    <property type="entry name" value="PTP_cat"/>
</dbReference>
<dbReference type="Pfam" id="PF24490">
    <property type="entry name" value="DUF7585"/>
    <property type="match status" value="1"/>
</dbReference>
<dbReference type="SMART" id="SM00404">
    <property type="entry name" value="PTPc_motif"/>
    <property type="match status" value="1"/>
</dbReference>
<dbReference type="InterPro" id="IPR003595">
    <property type="entry name" value="Tyr_Pase_cat"/>
</dbReference>
<evidence type="ECO:0000259" key="3">
    <source>
        <dbReference type="PROSITE" id="PS50055"/>
    </source>
</evidence>
<dbReference type="InterPro" id="IPR000387">
    <property type="entry name" value="Tyr_Pase_dom"/>
</dbReference>
<reference evidence="6" key="1">
    <citation type="submission" date="2017-02" db="UniProtKB">
        <authorList>
            <consortium name="WormBaseParasite"/>
        </authorList>
    </citation>
    <scope>IDENTIFICATION</scope>
</reference>
<feature type="domain" description="Tyrosine specific protein phosphatases" evidence="4">
    <location>
        <begin position="1047"/>
        <end position="1120"/>
    </location>
</feature>
<keyword evidence="5" id="KW-1185">Reference proteome</keyword>
<dbReference type="InterPro" id="IPR056005">
    <property type="entry name" value="DUF7583"/>
</dbReference>
<dbReference type="Proteomes" id="UP000038045">
    <property type="component" value="Unplaced"/>
</dbReference>
<dbReference type="Pfam" id="PF00102">
    <property type="entry name" value="Y_phosphatase"/>
    <property type="match status" value="2"/>
</dbReference>
<dbReference type="PANTHER" id="PTHR46163:SF17">
    <property type="entry name" value="DNA-DIRECTED DNA POLYMERASE-RELATED"/>
    <property type="match status" value="1"/>
</dbReference>
<dbReference type="SUPFAM" id="SSF52799">
    <property type="entry name" value="(Phosphotyrosine protein) phosphatases II"/>
    <property type="match status" value="2"/>
</dbReference>
<dbReference type="Pfam" id="PF24486">
    <property type="entry name" value="DUF7583"/>
    <property type="match status" value="1"/>
</dbReference>
<keyword evidence="1" id="KW-1133">Transmembrane helix</keyword>
<protein>
    <submittedName>
        <fullName evidence="6">Tyrosine-protein phosphatase domain-containing protein</fullName>
    </submittedName>
</protein>
<dbReference type="WBParaSite" id="PTRK_0000371600.1">
    <property type="protein sequence ID" value="PTRK_0000371600.1"/>
    <property type="gene ID" value="PTRK_0000371600"/>
</dbReference>
<feature type="domain" description="Tyrosine-protein phosphatase" evidence="3">
    <location>
        <begin position="556"/>
        <end position="802"/>
    </location>
</feature>